<dbReference type="AlphaFoldDB" id="A0A366LD21"/>
<comment type="caution">
    <text evidence="8">The sequence shown here is derived from an EMBL/GenBank/DDBJ whole genome shotgun (WGS) entry which is preliminary data.</text>
</comment>
<proteinExistence type="inferred from homology"/>
<dbReference type="InterPro" id="IPR029510">
    <property type="entry name" value="Ald_DH_CS_GLU"/>
</dbReference>
<dbReference type="PANTHER" id="PTHR42804">
    <property type="entry name" value="ALDEHYDE DEHYDROGENASE"/>
    <property type="match status" value="1"/>
</dbReference>
<feature type="domain" description="Aldehyde dehydrogenase" evidence="7">
    <location>
        <begin position="14"/>
        <end position="468"/>
    </location>
</feature>
<keyword evidence="2 6" id="KW-0560">Oxidoreductase</keyword>
<dbReference type="CDD" id="cd07138">
    <property type="entry name" value="ALDH_CddD_SSP0762"/>
    <property type="match status" value="1"/>
</dbReference>
<comment type="catalytic activity">
    <reaction evidence="4">
        <text>an aldehyde + NAD(+) + H2O = a carboxylate + NADH + 2 H(+)</text>
        <dbReference type="Rhea" id="RHEA:16185"/>
        <dbReference type="ChEBI" id="CHEBI:15377"/>
        <dbReference type="ChEBI" id="CHEBI:15378"/>
        <dbReference type="ChEBI" id="CHEBI:17478"/>
        <dbReference type="ChEBI" id="CHEBI:29067"/>
        <dbReference type="ChEBI" id="CHEBI:57540"/>
        <dbReference type="ChEBI" id="CHEBI:57945"/>
        <dbReference type="EC" id="1.2.1.3"/>
    </reaction>
</comment>
<dbReference type="PROSITE" id="PS00070">
    <property type="entry name" value="ALDEHYDE_DEHYDR_CYS"/>
    <property type="match status" value="1"/>
</dbReference>
<dbReference type="Gene3D" id="3.40.605.10">
    <property type="entry name" value="Aldehyde Dehydrogenase, Chain A, domain 1"/>
    <property type="match status" value="1"/>
</dbReference>
<dbReference type="Proteomes" id="UP000252081">
    <property type="component" value="Unassembled WGS sequence"/>
</dbReference>
<evidence type="ECO:0000259" key="7">
    <source>
        <dbReference type="Pfam" id="PF00171"/>
    </source>
</evidence>
<dbReference type="OrthoDB" id="781568at2"/>
<dbReference type="EC" id="1.2.1.3" evidence="3"/>
<dbReference type="InterPro" id="IPR015590">
    <property type="entry name" value="Aldehyde_DH_dom"/>
</dbReference>
<dbReference type="PROSITE" id="PS00687">
    <property type="entry name" value="ALDEHYDE_DEHYDR_GLU"/>
    <property type="match status" value="1"/>
</dbReference>
<name>A0A366LD21_9SPHI</name>
<evidence type="ECO:0000313" key="8">
    <source>
        <dbReference type="EMBL" id="RBQ11746.1"/>
    </source>
</evidence>
<dbReference type="InterPro" id="IPR016162">
    <property type="entry name" value="Ald_DH_N"/>
</dbReference>
<comment type="similarity">
    <text evidence="1 6">Belongs to the aldehyde dehydrogenase family.</text>
</comment>
<dbReference type="Pfam" id="PF00171">
    <property type="entry name" value="Aldedh"/>
    <property type="match status" value="1"/>
</dbReference>
<protein>
    <recommendedName>
        <fullName evidence="3">aldehyde dehydrogenase (NAD(+))</fullName>
        <ecNumber evidence="3">1.2.1.3</ecNumber>
    </recommendedName>
</protein>
<dbReference type="GO" id="GO:0004029">
    <property type="term" value="F:aldehyde dehydrogenase (NAD+) activity"/>
    <property type="evidence" value="ECO:0007669"/>
    <property type="project" value="UniProtKB-EC"/>
</dbReference>
<dbReference type="InterPro" id="IPR016161">
    <property type="entry name" value="Ald_DH/histidinol_DH"/>
</dbReference>
<evidence type="ECO:0000256" key="5">
    <source>
        <dbReference type="PROSITE-ProRule" id="PRU10007"/>
    </source>
</evidence>
<evidence type="ECO:0000256" key="2">
    <source>
        <dbReference type="ARBA" id="ARBA00023002"/>
    </source>
</evidence>
<gene>
    <name evidence="8" type="ORF">DRW42_00250</name>
</gene>
<sequence length="472" mass="50634">MKHIKSTYINGRFVEPAGTEMAEIISPLNGKVIAQIRYADHRDTMLAINAASDALASYSRSTIEERSALMQRIHDEILKRIDDLIEATTHEYGAPRERAKWANLIAATTFTDQIKVIHNYPFSKQVNESIVIMEPVGVAALFTPWNATAGAIAVKVSAALAAGCTMVLKPSEFGSWQAEIMMECFHAAGIPAGVVNMVNGRGEVIAAAIMESTAVTKVSFTGSTVVGKILATQALNTMKRVTLELGGKSANLILEDANLETAIPMALQAAFMNNGQACIAGTRLLVPASRLEEVRKALLSAAPTFTVGSPLVGDYKLGPLASKKQYDRIQEFISSGIGQGAELLVGGLGHPEGLDEGFYVKPTVFMGVDNNMKVAREEIFGPVLAVIAYENEEQAISIANDSEYGLMAYVSSQNTDRAAVVATQLKAGRVLINTLRHDPLAPFGGYKNSGIGRENGVSGLEEYLEEKTLIRG</sequence>
<evidence type="ECO:0000313" key="9">
    <source>
        <dbReference type="Proteomes" id="UP000252081"/>
    </source>
</evidence>
<dbReference type="SUPFAM" id="SSF53720">
    <property type="entry name" value="ALDH-like"/>
    <property type="match status" value="1"/>
</dbReference>
<feature type="active site" evidence="5">
    <location>
        <position position="244"/>
    </location>
</feature>
<evidence type="ECO:0000256" key="3">
    <source>
        <dbReference type="ARBA" id="ARBA00024226"/>
    </source>
</evidence>
<dbReference type="FunFam" id="3.40.605.10:FF:000063">
    <property type="entry name" value="Succinate-semialdehyde dehydrogenase, mitochondrial"/>
    <property type="match status" value="1"/>
</dbReference>
<keyword evidence="9" id="KW-1185">Reference proteome</keyword>
<dbReference type="InterPro" id="IPR016163">
    <property type="entry name" value="Ald_DH_C"/>
</dbReference>
<dbReference type="EMBL" id="QNQU01000001">
    <property type="protein sequence ID" value="RBQ11746.1"/>
    <property type="molecule type" value="Genomic_DNA"/>
</dbReference>
<organism evidence="8 9">
    <name type="scientific">Pedobacter miscanthi</name>
    <dbReference type="NCBI Taxonomy" id="2259170"/>
    <lineage>
        <taxon>Bacteria</taxon>
        <taxon>Pseudomonadati</taxon>
        <taxon>Bacteroidota</taxon>
        <taxon>Sphingobacteriia</taxon>
        <taxon>Sphingobacteriales</taxon>
        <taxon>Sphingobacteriaceae</taxon>
        <taxon>Pedobacter</taxon>
    </lineage>
</organism>
<dbReference type="InterPro" id="IPR016160">
    <property type="entry name" value="Ald_DH_CS_CYS"/>
</dbReference>
<evidence type="ECO:0000256" key="6">
    <source>
        <dbReference type="RuleBase" id="RU003345"/>
    </source>
</evidence>
<dbReference type="PANTHER" id="PTHR42804:SF1">
    <property type="entry name" value="ALDEHYDE DEHYDROGENASE-RELATED"/>
    <property type="match status" value="1"/>
</dbReference>
<reference evidence="8 9" key="1">
    <citation type="submission" date="2018-07" db="EMBL/GenBank/DDBJ databases">
        <title>A draft genome of a endophytic bacteria, a new species of Pedobacter.</title>
        <authorList>
            <person name="Zhang Z.D."/>
            <person name="Chen Z.J."/>
        </authorList>
    </citation>
    <scope>NUCLEOTIDE SEQUENCE [LARGE SCALE GENOMIC DNA]</scope>
    <source>
        <strain evidence="8 9">RS10</strain>
    </source>
</reference>
<evidence type="ECO:0000256" key="4">
    <source>
        <dbReference type="ARBA" id="ARBA00049194"/>
    </source>
</evidence>
<dbReference type="Gene3D" id="3.40.309.10">
    <property type="entry name" value="Aldehyde Dehydrogenase, Chain A, domain 2"/>
    <property type="match status" value="1"/>
</dbReference>
<dbReference type="RefSeq" id="WP_113946826.1">
    <property type="nucleotide sequence ID" value="NZ_QNQU01000001.1"/>
</dbReference>
<accession>A0A366LD21</accession>
<dbReference type="FunFam" id="3.40.309.10:FF:000012">
    <property type="entry name" value="Betaine aldehyde dehydrogenase"/>
    <property type="match status" value="1"/>
</dbReference>
<evidence type="ECO:0000256" key="1">
    <source>
        <dbReference type="ARBA" id="ARBA00009986"/>
    </source>
</evidence>